<proteinExistence type="predicted"/>
<evidence type="ECO:0000313" key="1">
    <source>
        <dbReference type="EMBL" id="CAB9507785.1"/>
    </source>
</evidence>
<gene>
    <name evidence="1" type="ORF">SEMRO_320_G116540.1</name>
</gene>
<dbReference type="AlphaFoldDB" id="A0A9N8DW72"/>
<dbReference type="Proteomes" id="UP001153069">
    <property type="component" value="Unassembled WGS sequence"/>
</dbReference>
<keyword evidence="2" id="KW-1185">Reference proteome</keyword>
<reference evidence="1" key="1">
    <citation type="submission" date="2020-06" db="EMBL/GenBank/DDBJ databases">
        <authorList>
            <consortium name="Plant Systems Biology data submission"/>
        </authorList>
    </citation>
    <scope>NUCLEOTIDE SEQUENCE</scope>
    <source>
        <strain evidence="1">D6</strain>
    </source>
</reference>
<name>A0A9N8DW72_9STRA</name>
<evidence type="ECO:0008006" key="3">
    <source>
        <dbReference type="Google" id="ProtNLM"/>
    </source>
</evidence>
<dbReference type="EMBL" id="CAICTM010000319">
    <property type="protein sequence ID" value="CAB9507785.1"/>
    <property type="molecule type" value="Genomic_DNA"/>
</dbReference>
<organism evidence="1 2">
    <name type="scientific">Seminavis robusta</name>
    <dbReference type="NCBI Taxonomy" id="568900"/>
    <lineage>
        <taxon>Eukaryota</taxon>
        <taxon>Sar</taxon>
        <taxon>Stramenopiles</taxon>
        <taxon>Ochrophyta</taxon>
        <taxon>Bacillariophyta</taxon>
        <taxon>Bacillariophyceae</taxon>
        <taxon>Bacillariophycidae</taxon>
        <taxon>Naviculales</taxon>
        <taxon>Naviculaceae</taxon>
        <taxon>Seminavis</taxon>
    </lineage>
</organism>
<comment type="caution">
    <text evidence="1">The sequence shown here is derived from an EMBL/GenBank/DDBJ whole genome shotgun (WGS) entry which is preliminary data.</text>
</comment>
<protein>
    <recommendedName>
        <fullName evidence="3">SAP domain-containing protein</fullName>
    </recommendedName>
</protein>
<sequence length="391" mass="45205">MPVMRVRDDTEGFDMVFQKSQRQAKRGIALHGRLVVLRYRARARYGCDETPRSTQMRPQQEQLVGTHILLHSRQKVTMLWISSLTLSLLQLFIARQSVEQHLTRCKWYIRRSKSRRYSYRFGSTNYDCWDALKNACGPEASSYEEIFQGAENIEYVTGIPVNTTMSYVIHSRNGQVQEEVAAWSGVERGSDLFIKGWGGFDVMEACSRRVKQREIEQLTPVLDMFVLERLKEKAKTLNNCRHGGPKKELIQRLIQHPDFNGPLDIALLAQDSEPRDFHPTKGKGWRGRYTPEDVRNAVMHNTAPWLVGSPTDVAIEAYFGDVIHEKWVFNALRVILGAGRDCPMRLHLIANYDSWRQERNLNSLDEVVAATNAFLQGENPFWPDEWEYMNP</sequence>
<accession>A0A9N8DW72</accession>
<evidence type="ECO:0000313" key="2">
    <source>
        <dbReference type="Proteomes" id="UP001153069"/>
    </source>
</evidence>